<evidence type="ECO:0000256" key="12">
    <source>
        <dbReference type="ARBA" id="ARBA00022741"/>
    </source>
</evidence>
<dbReference type="InterPro" id="IPR039736">
    <property type="entry name" value="L_poly_C"/>
</dbReference>
<keyword evidence="8" id="KW-0507">mRNA processing</keyword>
<dbReference type="GO" id="GO:0030430">
    <property type="term" value="C:host cell cytoplasm"/>
    <property type="evidence" value="ECO:0007669"/>
    <property type="project" value="UniProtKB-SubCell"/>
</dbReference>
<evidence type="ECO:0000256" key="6">
    <source>
        <dbReference type="ARBA" id="ARBA00022484"/>
    </source>
</evidence>
<dbReference type="GO" id="GO:0003968">
    <property type="term" value="F:RNA-directed RNA polymerase activity"/>
    <property type="evidence" value="ECO:0007669"/>
    <property type="project" value="UniProtKB-KW"/>
</dbReference>
<keyword evidence="19" id="KW-0511">Multifunctional enzyme</keyword>
<evidence type="ECO:0000256" key="25">
    <source>
        <dbReference type="ARBA" id="ARBA00031012"/>
    </source>
</evidence>
<dbReference type="EC" id="2.7.7.48" evidence="3"/>
<dbReference type="NCBIfam" id="TIGR04198">
    <property type="entry name" value="paramyx_RNAcap"/>
    <property type="match status" value="1"/>
</dbReference>
<dbReference type="InterPro" id="IPR014023">
    <property type="entry name" value="Mononeg_RNA_pol_cat"/>
</dbReference>
<dbReference type="EC" id="2.7.7.88" evidence="4"/>
<keyword evidence="18" id="KW-1035">Host cytoplasm</keyword>
<evidence type="ECO:0000256" key="22">
    <source>
        <dbReference type="ARBA" id="ARBA00026099"/>
    </source>
</evidence>
<evidence type="ECO:0000256" key="5">
    <source>
        <dbReference type="ARBA" id="ARBA00018602"/>
    </source>
</evidence>
<evidence type="ECO:0000256" key="18">
    <source>
        <dbReference type="ARBA" id="ARBA00023200"/>
    </source>
</evidence>
<evidence type="ECO:0000256" key="15">
    <source>
        <dbReference type="ARBA" id="ARBA00022844"/>
    </source>
</evidence>
<dbReference type="Pfam" id="PF21080">
    <property type="entry name" value="Methyltrans_Mon_1st"/>
    <property type="match status" value="1"/>
</dbReference>
<comment type="catalytic activity">
    <reaction evidence="28">
        <text>GTP + H2O = GDP + phosphate + H(+)</text>
        <dbReference type="Rhea" id="RHEA:19669"/>
        <dbReference type="ChEBI" id="CHEBI:15377"/>
        <dbReference type="ChEBI" id="CHEBI:15378"/>
        <dbReference type="ChEBI" id="CHEBI:37565"/>
        <dbReference type="ChEBI" id="CHEBI:43474"/>
        <dbReference type="ChEBI" id="CHEBI:58189"/>
    </reaction>
</comment>
<comment type="catalytic activity">
    <reaction evidence="26">
        <text>a 5'-end (5'-triphosphoguanosine)-adenylyl-adenylyl-cytidylyl-adenosine in mRNA + S-adenosyl-L-methionine = a 5'-end (5'-triphosphoguanosine)-(2'-O-methyladenylyl)-adenylyl-cytidylyl-adenosine in mRNA + S-adenosyl-L-homocysteine + H(+)</text>
        <dbReference type="Rhea" id="RHEA:65380"/>
        <dbReference type="Rhea" id="RHEA-COMP:16797"/>
        <dbReference type="Rhea" id="RHEA-COMP:16801"/>
        <dbReference type="ChEBI" id="CHEBI:15378"/>
        <dbReference type="ChEBI" id="CHEBI:57856"/>
        <dbReference type="ChEBI" id="CHEBI:59789"/>
        <dbReference type="ChEBI" id="CHEBI:156482"/>
        <dbReference type="ChEBI" id="CHEBI:156484"/>
    </reaction>
</comment>
<proteinExistence type="predicted"/>
<dbReference type="Gene3D" id="3.40.50.150">
    <property type="entry name" value="Vaccinia Virus protein VP39"/>
    <property type="match status" value="1"/>
</dbReference>
<evidence type="ECO:0000256" key="14">
    <source>
        <dbReference type="ARBA" id="ARBA00022840"/>
    </source>
</evidence>
<keyword evidence="14" id="KW-0067">ATP-binding</keyword>
<keyword evidence="12" id="KW-0547">Nucleotide-binding</keyword>
<evidence type="ECO:0000256" key="28">
    <source>
        <dbReference type="ARBA" id="ARBA00048548"/>
    </source>
</evidence>
<dbReference type="InterPro" id="IPR025786">
    <property type="entry name" value="Mononega_L_MeTrfase"/>
</dbReference>
<dbReference type="InterPro" id="IPR048397">
    <property type="entry name" value="Methyltrans_Mon_CD"/>
</dbReference>
<sequence>MKKTTTIKMFDFELEPTVEYTDDIDGVIGVNQKPTRLNLQDYNLNSPLIKNLNEKVSLKSCGLIDTTRSFELDGFIDRHGIKLENWESNHLMLSEILQVEPESTPWFDKIWNQTHDDSNLTIEIVNTFLDYFNQPTKLAHNKHDLPREIRYWGQLFMETVILTIYMNNSDNGKAIKLMDSTKVNWKKFGHHCKNQAFRFPVLGIIEVSKYGIIRRNNFLCKNFILMIKDITSGRVFSYTSMVDRIDSAVNDRDLNDFVNIWKLGDKLLAVKGNEAYDCFKLVEPITNNSMIKMAQKIRPEIKLKSEFEEFVMGEIQKYTDQGIYFPKILAEILDSNNNLEFHLGVYGFFRMWGHPYIQHEEGLEKLYDQVTCKKNINDDLAQSLASDLAFKVLEKKFNEYRKWFVKKELVPVDDALYEYIQTDTWPPSKIISNYGDKFHLLPLDKCFEIPDFIDPTLIYSDKAHSLPKDELMLDLSQNRHGPCKTKRVLDTLIHTDFTYWKEFLDEINDKGLEEKWLLIGLKAKERELKIIGRYFALLSWKLREYFVVTEYLIKIHFIKLYDGLTMADDLKGVLSKLINRSMYQGKSDYESVTFANHIDYSKWNNHQRKESNKYVFRVMGQFLGYPKLFERTHEFFEKSLIYYAGDRSLLRVSEGKIINATNIRACWDGQAGGLEGLRQKGWSLLNIILLERIARKRNTKIKLLAQGDNQVVCTSFKLTNTRNDHLQKHLAEVIEQNQKIMEDIKLGTADLGLIINQEETMISTEYLNYGKVPVYRGNICGLKMKRWARVNCFSNDNLPNLSNVISTVSSTALSVSHFSLSFVDPMYNYNFFGNLAKRLLEIFDPCVGGPLKFKNHRIISSVKALYLDPSLGGVCGMNLNRFLIRNFPDPITESLSFWNIIYQQSSNPILKRVACNAGNPNIHRGLRDDFRSLLEDPTSINIPRGLSPITMLRNEIRQNMLSNAWTIKNGIIKDITLLGNQEDEELLDFVMSTKPLFPRFVSQLKSSTACGIRDSIVGMYENSKTIRKYFLDNLREDFDDKVIQSELDAVKKLDYLAELDHMGWSCSSTKADQLREASWGSEIVGMTIPHPSELFESPKFRSTCKCQDSSDDQYLTTVWDNKVTDLYDERGELVPYLGSQTSEGTSIITPWERDSKIPFIKRIMKIRTALNWFIDPSSNLGKSVSNIIESVTGYKIEAEKSKNKRTGSAIHRFSAERQSCGGYNSISPTTLTRLFTTTDTLGEINKVNYDFMYQSAIIFSQTLLSKPKGFFFVGKRIYHSHINCRDCLREIQEINIESEFIFEPESMKDLIVKWIPDLEDSWKIRTEKIYPNLDVNKINYGKLNFQVGVTTGFAFAEMSVKGDDVEGFSRLFPNSIATKIDPENYLRGLIQGVINCSALNCLSRKSLNTLRDPFTSIGGNVITMINYLTSNSQFLSLCKGNNLNNYFLNQPHKVPPSYPLNINDQVSVIKSVMREYTSQQLIEKRTPNKEVLLFPDIVGTDLEMSLQLGSEAYNVLISRSNKKIKLDKLRRIKSLNIQYRSKENVEFNPETIKIQFVNQEIRHVLKFHTEVPRIERIHINFGDECAGSVYAIPITFRYVKGKEVRVEVPEISNPLISGIRLFQMATGAHYKLRSIIKHFAIKYEFFLCGGDGSGGMTSCLLRMNKHSQGVFNSLLTLGESSTRGSKPSPPSAIHALGYDGERCLNLNNCWENPSDLCDQSTWEYFRGFVMQKKFDLLVFDMELTDYSSMDKILINLDHYVCDLLSKKGCVIFKTYLHVIVNLDHNPLNLISSWFQDIYSCQTEFTSSQSSEVYIVGIGLNKRKIIKNIDPDCIIQIINDNFVFRSTKEEFERAKSVRSKDLMRGVHYTLKTPLKIDIENMLNNGGVPSGISHKLASDLEHCNLDNIDLKWEFIRIIDHFCFESGRNDFQPKLPSDQKLQQTMGVLMGVLYSLTLDYNVDKQRTLNDLINKGFFVYINVKEKTGRHKVTWNIGRTGKFIILRSKLALIGSSIRTCERLSERIKANKYKRNKIWTTTNLNWTGIPTIWDLKEWDCEGDALGSVAWNPLDDMNIQEMSYDI</sequence>
<evidence type="ECO:0000259" key="29">
    <source>
        <dbReference type="PROSITE" id="PS50526"/>
    </source>
</evidence>
<keyword evidence="11" id="KW-0548">Nucleotidyltransferase</keyword>
<evidence type="ECO:0000256" key="13">
    <source>
        <dbReference type="ARBA" id="ARBA00022801"/>
    </source>
</evidence>
<evidence type="ECO:0000256" key="9">
    <source>
        <dbReference type="ARBA" id="ARBA00022679"/>
    </source>
</evidence>
<evidence type="ECO:0000313" key="31">
    <source>
        <dbReference type="EMBL" id="QGX48513.1"/>
    </source>
</evidence>
<keyword evidence="6" id="KW-0696">RNA-directed RNA polymerase</keyword>
<dbReference type="PROSITE" id="PS51590">
    <property type="entry name" value="SAM_MT_MNV_L"/>
    <property type="match status" value="1"/>
</dbReference>
<evidence type="ECO:0000256" key="8">
    <source>
        <dbReference type="ARBA" id="ARBA00022664"/>
    </source>
</evidence>
<reference evidence="31" key="1">
    <citation type="submission" date="2019-05" db="EMBL/GenBank/DDBJ databases">
        <title>Molecular and Phylogenetic Characterization of 102 Bunyaviruses in the Families Peribunyaviridae, Nairoviridae, and Phenuiviridae.</title>
        <authorList>
            <person name="Kapuscinski M."/>
            <person name="Bergren N."/>
            <person name="Russell B."/>
            <person name="Lee J."/>
            <person name="Borland E."/>
            <person name="King D."/>
            <person name="Stenglein M."/>
            <person name="Kading R."/>
        </authorList>
    </citation>
    <scope>NUCLEOTIDE SEQUENCE</scope>
    <source>
        <strain evidence="31">EgAr 3782-61</strain>
    </source>
</reference>
<comment type="subcellular location">
    <subcellularLocation>
        <location evidence="1">Host cytoplasm</location>
    </subcellularLocation>
    <subcellularLocation>
        <location evidence="2">Virion</location>
    </subcellularLocation>
</comment>
<dbReference type="InterPro" id="IPR026890">
    <property type="entry name" value="Mononeg_mRNAcap"/>
</dbReference>
<dbReference type="GO" id="GO:0004482">
    <property type="term" value="F:mRNA 5'-cap (guanine-N7-)-methyltransferase activity"/>
    <property type="evidence" value="ECO:0007669"/>
    <property type="project" value="InterPro"/>
</dbReference>
<evidence type="ECO:0000256" key="24">
    <source>
        <dbReference type="ARBA" id="ARBA00030436"/>
    </source>
</evidence>
<evidence type="ECO:0000256" key="7">
    <source>
        <dbReference type="ARBA" id="ARBA00022603"/>
    </source>
</evidence>
<dbReference type="InterPro" id="IPR048398">
    <property type="entry name" value="Methyltrans_Mon_C"/>
</dbReference>
<dbReference type="Pfam" id="PF00946">
    <property type="entry name" value="Mononeg_RNA_pol"/>
    <property type="match status" value="1"/>
</dbReference>
<evidence type="ECO:0000256" key="20">
    <source>
        <dbReference type="ARBA" id="ARBA00024494"/>
    </source>
</evidence>
<evidence type="ECO:0000256" key="23">
    <source>
        <dbReference type="ARBA" id="ARBA00030285"/>
    </source>
</evidence>
<keyword evidence="10" id="KW-0949">S-adenosyl-L-methionine</keyword>
<feature type="domain" description="Mononegavirus-type SAM-dependent 2'-O-MTase" evidence="30">
    <location>
        <begin position="1620"/>
        <end position="1815"/>
    </location>
</feature>
<dbReference type="GO" id="GO:0016787">
    <property type="term" value="F:hydrolase activity"/>
    <property type="evidence" value="ECO:0007669"/>
    <property type="project" value="UniProtKB-KW"/>
</dbReference>
<evidence type="ECO:0000256" key="3">
    <source>
        <dbReference type="ARBA" id="ARBA00012494"/>
    </source>
</evidence>
<dbReference type="InterPro" id="IPR029063">
    <property type="entry name" value="SAM-dependent_MTases_sf"/>
</dbReference>
<evidence type="ECO:0000259" key="30">
    <source>
        <dbReference type="PROSITE" id="PS51590"/>
    </source>
</evidence>
<evidence type="ECO:0000256" key="10">
    <source>
        <dbReference type="ARBA" id="ARBA00022691"/>
    </source>
</evidence>
<dbReference type="GO" id="GO:0005524">
    <property type="term" value="F:ATP binding"/>
    <property type="evidence" value="ECO:0007669"/>
    <property type="project" value="UniProtKB-KW"/>
</dbReference>
<dbReference type="EMBL" id="MK965544">
    <property type="protein sequence ID" value="QGX48513.1"/>
    <property type="molecule type" value="Viral_cRNA"/>
</dbReference>
<evidence type="ECO:0000256" key="17">
    <source>
        <dbReference type="ARBA" id="ARBA00023042"/>
    </source>
</evidence>
<dbReference type="PROSITE" id="PS50526">
    <property type="entry name" value="RDRP_SSRNA_NEG_NONSEG"/>
    <property type="match status" value="1"/>
</dbReference>
<dbReference type="Pfam" id="PF14318">
    <property type="entry name" value="Mononeg_mRNAcap"/>
    <property type="match status" value="1"/>
</dbReference>
<keyword evidence="13" id="KW-0378">Hydrolase</keyword>
<dbReference type="GO" id="GO:0044423">
    <property type="term" value="C:virion component"/>
    <property type="evidence" value="ECO:0007669"/>
    <property type="project" value="UniProtKB-KW"/>
</dbReference>
<accession>A0A6B9DHA6</accession>
<evidence type="ECO:0000256" key="26">
    <source>
        <dbReference type="ARBA" id="ARBA00047332"/>
    </source>
</evidence>
<keyword evidence="17" id="KW-0506">mRNA capping</keyword>
<keyword evidence="7" id="KW-0489">Methyltransferase</keyword>
<keyword evidence="9" id="KW-0808">Transferase</keyword>
<dbReference type="Pfam" id="PF14314">
    <property type="entry name" value="Methyltrans_Mon_2nd"/>
    <property type="match status" value="1"/>
</dbReference>
<evidence type="ECO:0000256" key="2">
    <source>
        <dbReference type="ARBA" id="ARBA00004328"/>
    </source>
</evidence>
<comment type="catalytic activity">
    <reaction evidence="27">
        <text>a 5'-end (5'-triphosphoguanosine)-adenylyl-adenylyl-cytidylyl-adenosine in mRNA + 2 S-adenosyl-L-methionine = a 5'-end (N(7)-methyl 5'-triphosphoguanosine)-(2'-O-methyladenylyl)-adenylyl-cytidylyl-adenosine in mRNA + 2 S-adenosyl-L-homocysteine + H(+)</text>
        <dbReference type="Rhea" id="RHEA:65376"/>
        <dbReference type="Rhea" id="RHEA-COMP:16797"/>
        <dbReference type="Rhea" id="RHEA-COMP:16798"/>
        <dbReference type="ChEBI" id="CHEBI:15378"/>
        <dbReference type="ChEBI" id="CHEBI:57856"/>
        <dbReference type="ChEBI" id="CHEBI:59789"/>
        <dbReference type="ChEBI" id="CHEBI:156483"/>
        <dbReference type="ChEBI" id="CHEBI:156484"/>
        <dbReference type="EC" id="2.1.1.375"/>
    </reaction>
</comment>
<dbReference type="EC" id="2.1.1.375" evidence="22"/>
<evidence type="ECO:0000256" key="4">
    <source>
        <dbReference type="ARBA" id="ARBA00012582"/>
    </source>
</evidence>
<evidence type="ECO:0000256" key="1">
    <source>
        <dbReference type="ARBA" id="ARBA00004192"/>
    </source>
</evidence>
<evidence type="ECO:0000256" key="19">
    <source>
        <dbReference type="ARBA" id="ARBA00023268"/>
    </source>
</evidence>
<name>A0A6B9DHA6_9RHAB</name>
<keyword evidence="16" id="KW-0693">Viral RNA replication</keyword>
<organism evidence="31">
    <name type="scientific">Burg el Arab virus</name>
    <dbReference type="NCBI Taxonomy" id="2686073"/>
    <lineage>
        <taxon>Viruses</taxon>
        <taxon>Riboviria</taxon>
        <taxon>Orthornavirae</taxon>
        <taxon>Negarnaviricota</taxon>
        <taxon>Haploviricotina</taxon>
        <taxon>Monjiviricetes</taxon>
        <taxon>Mononegavirales</taxon>
        <taxon>Rhabdoviridae</taxon>
        <taxon>Alpharhabdovirinae</taxon>
        <taxon>Sunrhavirus</taxon>
        <taxon>Sunrhavirus alexandria</taxon>
    </lineage>
</organism>
<feature type="domain" description="RdRp catalytic" evidence="29">
    <location>
        <begin position="592"/>
        <end position="777"/>
    </location>
</feature>
<evidence type="ECO:0000256" key="16">
    <source>
        <dbReference type="ARBA" id="ARBA00022953"/>
    </source>
</evidence>
<evidence type="ECO:0000256" key="27">
    <source>
        <dbReference type="ARBA" id="ARBA00047370"/>
    </source>
</evidence>
<dbReference type="Pfam" id="PF21081">
    <property type="entry name" value="Methyltrans_Mon_3rd"/>
    <property type="match status" value="1"/>
</dbReference>
<comment type="catalytic activity">
    <reaction evidence="21">
        <text>a 5'-end (5'-triphosphoguanosine)-(2'-O-methyladenylyl)-adenylyl-cytidylyl-adenosine in mRNA + S-adenosyl-L-methionine = a 5'-end (N(7)-methyl 5'-triphosphoguanosine)-(2'-O-methyladenylyl)-adenylyl-cytidylyl-adenosine in mRNA + S-adenosyl-L-homocysteine</text>
        <dbReference type="Rhea" id="RHEA:65440"/>
        <dbReference type="Rhea" id="RHEA-COMP:16798"/>
        <dbReference type="Rhea" id="RHEA-COMP:16801"/>
        <dbReference type="ChEBI" id="CHEBI:57856"/>
        <dbReference type="ChEBI" id="CHEBI:59789"/>
        <dbReference type="ChEBI" id="CHEBI:156482"/>
        <dbReference type="ChEBI" id="CHEBI:156483"/>
    </reaction>
</comment>
<dbReference type="InterPro" id="IPR039530">
    <property type="entry name" value="L_methyltransferase_rhabdo"/>
</dbReference>
<protein>
    <recommendedName>
        <fullName evidence="5">RNA-directed RNA polymerase L</fullName>
        <ecNumber evidence="22">2.1.1.375</ecNumber>
        <ecNumber evidence="3">2.7.7.48</ecNumber>
        <ecNumber evidence="4">2.7.7.88</ecNumber>
    </recommendedName>
    <alternativeName>
        <fullName evidence="23">Large structural protein</fullName>
    </alternativeName>
    <alternativeName>
        <fullName evidence="25">Replicase</fullName>
    </alternativeName>
    <alternativeName>
        <fullName evidence="24">Transcriptase</fullName>
    </alternativeName>
</protein>
<evidence type="ECO:0000256" key="21">
    <source>
        <dbReference type="ARBA" id="ARBA00024499"/>
    </source>
</evidence>
<comment type="catalytic activity">
    <reaction evidence="20">
        <text>a 5'-end triphospho-adenylyl-adenylyl-cytidylyl-adenosine in mRNA + GDP + H(+) = a 5'-end (5'-triphosphoguanosine)-adenylyl-adenylyl-cytidylyl-adenosine in mRNA + diphosphate</text>
        <dbReference type="Rhea" id="RHEA:65436"/>
        <dbReference type="Rhea" id="RHEA-COMP:16797"/>
        <dbReference type="Rhea" id="RHEA-COMP:16799"/>
        <dbReference type="ChEBI" id="CHEBI:15378"/>
        <dbReference type="ChEBI" id="CHEBI:33019"/>
        <dbReference type="ChEBI" id="CHEBI:58189"/>
        <dbReference type="ChEBI" id="CHEBI:156484"/>
        <dbReference type="ChEBI" id="CHEBI:156503"/>
        <dbReference type="EC" id="2.7.7.88"/>
    </reaction>
</comment>
<keyword evidence="15" id="KW-0946">Virion</keyword>
<evidence type="ECO:0000256" key="11">
    <source>
        <dbReference type="ARBA" id="ARBA00022695"/>
    </source>
</evidence>